<accession>A0A250XAT9</accession>
<organism evidence="1 2">
    <name type="scientific">Chlamydomonas eustigma</name>
    <dbReference type="NCBI Taxonomy" id="1157962"/>
    <lineage>
        <taxon>Eukaryota</taxon>
        <taxon>Viridiplantae</taxon>
        <taxon>Chlorophyta</taxon>
        <taxon>core chlorophytes</taxon>
        <taxon>Chlorophyceae</taxon>
        <taxon>CS clade</taxon>
        <taxon>Chlamydomonadales</taxon>
        <taxon>Chlamydomonadaceae</taxon>
        <taxon>Chlamydomonas</taxon>
    </lineage>
</organism>
<dbReference type="Proteomes" id="UP000232323">
    <property type="component" value="Unassembled WGS sequence"/>
</dbReference>
<proteinExistence type="predicted"/>
<dbReference type="AlphaFoldDB" id="A0A250XAT9"/>
<name>A0A250XAT9_9CHLO</name>
<sequence length="151" mass="16427">MRLIGRTRYPGSLVSQSVMFLCDDGEPSGPNVVFLDSSVDTNLYNASSGQLINGVDAHVDALAEANKALVERGFIVRTGLERLNVEAYFDYTYKRTQFAASGAQYLMTYNEVLPTLFPTTYQAGPSVMFGGKAIGKCNPVTSSKYCKITKG</sequence>
<evidence type="ECO:0000313" key="1">
    <source>
        <dbReference type="EMBL" id="GAX80233.1"/>
    </source>
</evidence>
<evidence type="ECO:0000313" key="2">
    <source>
        <dbReference type="Proteomes" id="UP000232323"/>
    </source>
</evidence>
<comment type="caution">
    <text evidence="1">The sequence shown here is derived from an EMBL/GenBank/DDBJ whole genome shotgun (WGS) entry which is preliminary data.</text>
</comment>
<protein>
    <submittedName>
        <fullName evidence="1">Uncharacterized protein</fullName>
    </submittedName>
</protein>
<reference evidence="1 2" key="1">
    <citation type="submission" date="2017-08" db="EMBL/GenBank/DDBJ databases">
        <title>Acidophilic green algal genome provides insights into adaptation to an acidic environment.</title>
        <authorList>
            <person name="Hirooka S."/>
            <person name="Hirose Y."/>
            <person name="Kanesaki Y."/>
            <person name="Higuchi S."/>
            <person name="Fujiwara T."/>
            <person name="Onuma R."/>
            <person name="Era A."/>
            <person name="Ohbayashi R."/>
            <person name="Uzuka A."/>
            <person name="Nozaki H."/>
            <person name="Yoshikawa H."/>
            <person name="Miyagishima S.Y."/>
        </authorList>
    </citation>
    <scope>NUCLEOTIDE SEQUENCE [LARGE SCALE GENOMIC DNA]</scope>
    <source>
        <strain evidence="1 2">NIES-2499</strain>
    </source>
</reference>
<keyword evidence="2" id="KW-1185">Reference proteome</keyword>
<gene>
    <name evidence="1" type="ORF">CEUSTIGMA_g7671.t1</name>
</gene>
<dbReference type="EMBL" id="BEGY01000050">
    <property type="protein sequence ID" value="GAX80233.1"/>
    <property type="molecule type" value="Genomic_DNA"/>
</dbReference>